<protein>
    <submittedName>
        <fullName evidence="3">Uncharacterized protein</fullName>
    </submittedName>
</protein>
<proteinExistence type="predicted"/>
<feature type="region of interest" description="Disordered" evidence="1">
    <location>
        <begin position="68"/>
        <end position="95"/>
    </location>
</feature>
<comment type="caution">
    <text evidence="3">The sequence shown here is derived from an EMBL/GenBank/DDBJ whole genome shotgun (WGS) entry which is preliminary data.</text>
</comment>
<dbReference type="Proteomes" id="UP000567795">
    <property type="component" value="Unassembled WGS sequence"/>
</dbReference>
<dbReference type="AlphaFoldDB" id="A0A853A0D6"/>
<evidence type="ECO:0000313" key="4">
    <source>
        <dbReference type="Proteomes" id="UP000567795"/>
    </source>
</evidence>
<sequence>MTIGYVALAVVAGAALLLLADRTLLWMERRGWIYYRRRKAGVGAASAAGLIDELNVLFTPSQRVVQEEKQRQLSLRDDTDSGAPPHRRIDLDSGRAVVISRAPDPDNRGSRR</sequence>
<dbReference type="EMBL" id="JACBZD010000002">
    <property type="protein sequence ID" value="NYI07835.1"/>
    <property type="molecule type" value="Genomic_DNA"/>
</dbReference>
<keyword evidence="2" id="KW-0472">Membrane</keyword>
<organism evidence="3 4">
    <name type="scientific">Allostreptomyces psammosilenae</name>
    <dbReference type="NCBI Taxonomy" id="1892865"/>
    <lineage>
        <taxon>Bacteria</taxon>
        <taxon>Bacillati</taxon>
        <taxon>Actinomycetota</taxon>
        <taxon>Actinomycetes</taxon>
        <taxon>Kitasatosporales</taxon>
        <taxon>Streptomycetaceae</taxon>
        <taxon>Allostreptomyces</taxon>
    </lineage>
</organism>
<evidence type="ECO:0000256" key="2">
    <source>
        <dbReference type="SAM" id="Phobius"/>
    </source>
</evidence>
<dbReference type="InterPro" id="IPR045684">
    <property type="entry name" value="DUF6191"/>
</dbReference>
<feature type="transmembrane region" description="Helical" evidence="2">
    <location>
        <begin position="6"/>
        <end position="27"/>
    </location>
</feature>
<keyword evidence="2" id="KW-0812">Transmembrane</keyword>
<dbReference type="Pfam" id="PF19690">
    <property type="entry name" value="DUF6191"/>
    <property type="match status" value="1"/>
</dbReference>
<keyword evidence="2" id="KW-1133">Transmembrane helix</keyword>
<evidence type="ECO:0000256" key="1">
    <source>
        <dbReference type="SAM" id="MobiDB-lite"/>
    </source>
</evidence>
<dbReference type="RefSeq" id="WP_179816774.1">
    <property type="nucleotide sequence ID" value="NZ_JACBZD010000002.1"/>
</dbReference>
<name>A0A853A0D6_9ACTN</name>
<evidence type="ECO:0000313" key="3">
    <source>
        <dbReference type="EMBL" id="NYI07835.1"/>
    </source>
</evidence>
<accession>A0A853A0D6</accession>
<gene>
    <name evidence="3" type="ORF">FHU37_004864</name>
</gene>
<feature type="compositionally biased region" description="Basic and acidic residues" evidence="1">
    <location>
        <begin position="68"/>
        <end position="79"/>
    </location>
</feature>
<keyword evidence="4" id="KW-1185">Reference proteome</keyword>
<reference evidence="3 4" key="1">
    <citation type="submission" date="2020-07" db="EMBL/GenBank/DDBJ databases">
        <title>Sequencing the genomes of 1000 actinobacteria strains.</title>
        <authorList>
            <person name="Klenk H.-P."/>
        </authorList>
    </citation>
    <scope>NUCLEOTIDE SEQUENCE [LARGE SCALE GENOMIC DNA]</scope>
    <source>
        <strain evidence="3 4">DSM 42178</strain>
    </source>
</reference>